<dbReference type="Proteomes" id="UP001153954">
    <property type="component" value="Unassembled WGS sequence"/>
</dbReference>
<protein>
    <recommendedName>
        <fullName evidence="3">FP protein C-terminal domain-containing protein</fullName>
    </recommendedName>
</protein>
<feature type="compositionally biased region" description="Low complexity" evidence="2">
    <location>
        <begin position="9"/>
        <end position="20"/>
    </location>
</feature>
<evidence type="ECO:0000259" key="3">
    <source>
        <dbReference type="Pfam" id="PF25298"/>
    </source>
</evidence>
<sequence>MGADITYQSKSLSQSPSFSSPTNKTDQHILATPEKLGSPDFLLQCESIIDKRLKSAMESIVKELKESLMAEIKKEIFSEFKNLEESHSKLRMEYSALEERYIELESLVLKSETEISDLKAQTNKQQQWSRMANLEIMGLPETKGEALRDIVIKIAKHAGVNLRAEEIEFATRVQPLQQKTGRPKSLVVKLRSRDLKDSILSGLKKCRGIDTTNIGLNGDPRIFFVNEHLTPMNKDLFRKTKRLAAEKAYRFVWVRNCNIFLRKNEECPVLAINSEKDLRKIK</sequence>
<proteinExistence type="predicted"/>
<keyword evidence="5" id="KW-1185">Reference proteome</keyword>
<feature type="coiled-coil region" evidence="1">
    <location>
        <begin position="80"/>
        <end position="114"/>
    </location>
</feature>
<evidence type="ECO:0000256" key="1">
    <source>
        <dbReference type="SAM" id="Coils"/>
    </source>
</evidence>
<keyword evidence="1" id="KW-0175">Coiled coil</keyword>
<gene>
    <name evidence="4" type="ORF">EEDITHA_LOCUS19659</name>
</gene>
<organism evidence="4 5">
    <name type="scientific">Euphydryas editha</name>
    <name type="common">Edith's checkerspot</name>
    <dbReference type="NCBI Taxonomy" id="104508"/>
    <lineage>
        <taxon>Eukaryota</taxon>
        <taxon>Metazoa</taxon>
        <taxon>Ecdysozoa</taxon>
        <taxon>Arthropoda</taxon>
        <taxon>Hexapoda</taxon>
        <taxon>Insecta</taxon>
        <taxon>Pterygota</taxon>
        <taxon>Neoptera</taxon>
        <taxon>Endopterygota</taxon>
        <taxon>Lepidoptera</taxon>
        <taxon>Glossata</taxon>
        <taxon>Ditrysia</taxon>
        <taxon>Papilionoidea</taxon>
        <taxon>Nymphalidae</taxon>
        <taxon>Nymphalinae</taxon>
        <taxon>Euphydryas</taxon>
    </lineage>
</organism>
<dbReference type="AlphaFoldDB" id="A0AAU9V5A6"/>
<dbReference type="Pfam" id="PF25298">
    <property type="entry name" value="Baculo_FP_2nd"/>
    <property type="match status" value="1"/>
</dbReference>
<comment type="caution">
    <text evidence="4">The sequence shown here is derived from an EMBL/GenBank/DDBJ whole genome shotgun (WGS) entry which is preliminary data.</text>
</comment>
<evidence type="ECO:0000313" key="5">
    <source>
        <dbReference type="Proteomes" id="UP001153954"/>
    </source>
</evidence>
<dbReference type="Gene3D" id="3.30.70.1820">
    <property type="entry name" value="L1 transposable element, RRM domain"/>
    <property type="match status" value="1"/>
</dbReference>
<name>A0AAU9V5A6_EUPED</name>
<dbReference type="EMBL" id="CAKOGL010000028">
    <property type="protein sequence ID" value="CAH2105397.1"/>
    <property type="molecule type" value="Genomic_DNA"/>
</dbReference>
<evidence type="ECO:0000256" key="2">
    <source>
        <dbReference type="SAM" id="MobiDB-lite"/>
    </source>
</evidence>
<reference evidence="4" key="1">
    <citation type="submission" date="2022-03" db="EMBL/GenBank/DDBJ databases">
        <authorList>
            <person name="Tunstrom K."/>
        </authorList>
    </citation>
    <scope>NUCLEOTIDE SEQUENCE</scope>
</reference>
<feature type="region of interest" description="Disordered" evidence="2">
    <location>
        <begin position="1"/>
        <end position="26"/>
    </location>
</feature>
<dbReference type="InterPro" id="IPR057251">
    <property type="entry name" value="FP_C"/>
</dbReference>
<accession>A0AAU9V5A6</accession>
<feature type="domain" description="FP protein C-terminal" evidence="3">
    <location>
        <begin position="230"/>
        <end position="282"/>
    </location>
</feature>
<evidence type="ECO:0000313" key="4">
    <source>
        <dbReference type="EMBL" id="CAH2105397.1"/>
    </source>
</evidence>